<dbReference type="EMBL" id="BGPR01227051">
    <property type="protein sequence ID" value="GBL60531.1"/>
    <property type="molecule type" value="Genomic_DNA"/>
</dbReference>
<protein>
    <submittedName>
        <fullName evidence="1">Uncharacterized protein</fullName>
    </submittedName>
</protein>
<comment type="caution">
    <text evidence="1">The sequence shown here is derived from an EMBL/GenBank/DDBJ whole genome shotgun (WGS) entry which is preliminary data.</text>
</comment>
<evidence type="ECO:0000313" key="1">
    <source>
        <dbReference type="EMBL" id="GBL60531.1"/>
    </source>
</evidence>
<accession>A0A4Y1ZP67</accession>
<dbReference type="AlphaFoldDB" id="A0A4Y1ZP67"/>
<gene>
    <name evidence="1" type="ORF">AVEN_67372_1</name>
</gene>
<name>A0A4Y1ZP67_ARAVE</name>
<reference evidence="1 2" key="1">
    <citation type="journal article" date="2019" name="Sci. Rep.">
        <title>Orb-weaving spider Araneus ventricosus genome elucidates the spidroin gene catalogue.</title>
        <authorList>
            <person name="Kono N."/>
            <person name="Nakamura H."/>
            <person name="Ohtoshi R."/>
            <person name="Moran D.A.P."/>
            <person name="Shinohara A."/>
            <person name="Yoshida Y."/>
            <person name="Fujiwara M."/>
            <person name="Mori M."/>
            <person name="Tomita M."/>
            <person name="Arakawa K."/>
        </authorList>
    </citation>
    <scope>NUCLEOTIDE SEQUENCE [LARGE SCALE GENOMIC DNA]</scope>
</reference>
<dbReference type="Proteomes" id="UP000499080">
    <property type="component" value="Unassembled WGS sequence"/>
</dbReference>
<proteinExistence type="predicted"/>
<evidence type="ECO:0000313" key="2">
    <source>
        <dbReference type="Proteomes" id="UP000499080"/>
    </source>
</evidence>
<organism evidence="1 2">
    <name type="scientific">Araneus ventricosus</name>
    <name type="common">Orbweaver spider</name>
    <name type="synonym">Epeira ventricosa</name>
    <dbReference type="NCBI Taxonomy" id="182803"/>
    <lineage>
        <taxon>Eukaryota</taxon>
        <taxon>Metazoa</taxon>
        <taxon>Ecdysozoa</taxon>
        <taxon>Arthropoda</taxon>
        <taxon>Chelicerata</taxon>
        <taxon>Arachnida</taxon>
        <taxon>Araneae</taxon>
        <taxon>Araneomorphae</taxon>
        <taxon>Entelegynae</taxon>
        <taxon>Araneoidea</taxon>
        <taxon>Araneidae</taxon>
        <taxon>Araneus</taxon>
    </lineage>
</organism>
<sequence length="94" mass="11018">MDLTCTRPADMVDLQWNQILNLESSSSKAEILPPGHCNNGFLQTSVAHFEKTYRNFCNLKDILFSLNRWNQHTICHLNQDDNKENKFYICDTMH</sequence>
<keyword evidence="2" id="KW-1185">Reference proteome</keyword>